<comment type="caution">
    <text evidence="2">The sequence shown here is derived from an EMBL/GenBank/DDBJ whole genome shotgun (WGS) entry which is preliminary data.</text>
</comment>
<name>A0A9N9UV25_9HYPO</name>
<sequence>MVLKLLDTDRGWWARAFTAGSNDEPSMRKICSQRRSTSSSSHPYKPSYPVQVLDTSGPTSQELIEGLRKDNLLEFLIEEGREADFGRLYGTYRSLYKAGHELEACILIIKYWLGECWNHHPICQSEPEGWVPELPRRLIYLGELSTATVEEIKIVDTDDHADFQYIAVSYRWPMFLSPDQQLNEDTRHAFYRGYPVSRLHPLYADTFKVAAMLGIKYVWIDALCILQGADQDWLAEGSKVASVYGNSIFTLAYGDGPDHPDSEPGYPLYHESCRLEEAVRAASRPFLQGKLTEFDRRNPEALYSWLEVNGNFPTRPEGEIDKRGWAFQERLLSKRILSVTKDGFFWDCCSLNAADCRPLGLRGDFSPKFRDSEERRLKTLLLTGSVSREVALDNDMYLLWRQIVEKYSHRTFTYNRDRLVALKGVVQRFQTVVKEPCILGMWQGDVLRSLVWFCDTEPDSPDLLSRWNNDPHELRVPSWCWASVESPIGYRLWHPYQRYATHSIESVTLCADLEGITAELAPTSYSTYTGTVSIKGPLTSIAPVALVRPGCKVIRDSHRQKYRFAYSQLQHVYILPILKAGYSANLQGYYCLILVEAGLDLSSSRRVVEFESDLNMGIAPEMKFERVGILVVDCATRHDLCFNDPSFCRSEECKKGFSLGNEGGKTRHFTGEARCLGRTMIVRIV</sequence>
<dbReference type="PANTHER" id="PTHR33112">
    <property type="entry name" value="DOMAIN PROTEIN, PUTATIVE-RELATED"/>
    <property type="match status" value="1"/>
</dbReference>
<gene>
    <name evidence="2" type="ORF">CBYS24578_00003172</name>
</gene>
<proteinExistence type="predicted"/>
<dbReference type="OrthoDB" id="5125733at2759"/>
<keyword evidence="3" id="KW-1185">Reference proteome</keyword>
<dbReference type="PANTHER" id="PTHR33112:SF9">
    <property type="entry name" value="HETEROKARYON INCOMPATIBILITY DOMAIN-CONTAINING PROTEIN"/>
    <property type="match status" value="1"/>
</dbReference>
<evidence type="ECO:0000313" key="2">
    <source>
        <dbReference type="EMBL" id="CAG9997526.1"/>
    </source>
</evidence>
<evidence type="ECO:0000313" key="3">
    <source>
        <dbReference type="Proteomes" id="UP000754883"/>
    </source>
</evidence>
<reference evidence="3" key="1">
    <citation type="submission" date="2019-06" db="EMBL/GenBank/DDBJ databases">
        <authorList>
            <person name="Broberg M."/>
        </authorList>
    </citation>
    <scope>NUCLEOTIDE SEQUENCE [LARGE SCALE GENOMIC DNA]</scope>
</reference>
<dbReference type="AlphaFoldDB" id="A0A9N9UV25"/>
<dbReference type="InterPro" id="IPR010730">
    <property type="entry name" value="HET"/>
</dbReference>
<organism evidence="2 3">
    <name type="scientific">Clonostachys byssicola</name>
    <dbReference type="NCBI Taxonomy" id="160290"/>
    <lineage>
        <taxon>Eukaryota</taxon>
        <taxon>Fungi</taxon>
        <taxon>Dikarya</taxon>
        <taxon>Ascomycota</taxon>
        <taxon>Pezizomycotina</taxon>
        <taxon>Sordariomycetes</taxon>
        <taxon>Hypocreomycetidae</taxon>
        <taxon>Hypocreales</taxon>
        <taxon>Bionectriaceae</taxon>
        <taxon>Clonostachys</taxon>
    </lineage>
</organism>
<dbReference type="Proteomes" id="UP000754883">
    <property type="component" value="Unassembled WGS sequence"/>
</dbReference>
<reference evidence="2 3" key="2">
    <citation type="submission" date="2021-10" db="EMBL/GenBank/DDBJ databases">
        <authorList>
            <person name="Piombo E."/>
        </authorList>
    </citation>
    <scope>NUCLEOTIDE SEQUENCE [LARGE SCALE GENOMIC DNA]</scope>
</reference>
<dbReference type="Pfam" id="PF06985">
    <property type="entry name" value="HET"/>
    <property type="match status" value="1"/>
</dbReference>
<feature type="domain" description="Heterokaryon incompatibility" evidence="1">
    <location>
        <begin position="165"/>
        <end position="329"/>
    </location>
</feature>
<accession>A0A9N9UV25</accession>
<protein>
    <recommendedName>
        <fullName evidence="1">Heterokaryon incompatibility domain-containing protein</fullName>
    </recommendedName>
</protein>
<dbReference type="EMBL" id="CABFNO020001546">
    <property type="protein sequence ID" value="CAG9997526.1"/>
    <property type="molecule type" value="Genomic_DNA"/>
</dbReference>
<evidence type="ECO:0000259" key="1">
    <source>
        <dbReference type="Pfam" id="PF06985"/>
    </source>
</evidence>